<dbReference type="EC" id="2.7.13.3" evidence="3"/>
<dbReference type="GO" id="GO:0016301">
    <property type="term" value="F:kinase activity"/>
    <property type="evidence" value="ECO:0007669"/>
    <property type="project" value="UniProtKB-KW"/>
</dbReference>
<dbReference type="InterPro" id="IPR003660">
    <property type="entry name" value="HAMP_dom"/>
</dbReference>
<dbReference type="InterPro" id="IPR003661">
    <property type="entry name" value="HisK_dim/P_dom"/>
</dbReference>
<dbReference type="InterPro" id="IPR050428">
    <property type="entry name" value="TCS_sensor_his_kinase"/>
</dbReference>
<reference evidence="15" key="1">
    <citation type="journal article" date="2019" name="Int. J. Syst. Evol. Microbiol.">
        <title>The Global Catalogue of Microorganisms (GCM) 10K type strain sequencing project: providing services to taxonomists for standard genome sequencing and annotation.</title>
        <authorList>
            <consortium name="The Broad Institute Genomics Platform"/>
            <consortium name="The Broad Institute Genome Sequencing Center for Infectious Disease"/>
            <person name="Wu L."/>
            <person name="Ma J."/>
        </authorList>
    </citation>
    <scope>NUCLEOTIDE SEQUENCE [LARGE SCALE GENOMIC DNA]</scope>
    <source>
        <strain evidence="15">CGMCC 4.6997</strain>
    </source>
</reference>
<evidence type="ECO:0000256" key="6">
    <source>
        <dbReference type="ARBA" id="ARBA00022692"/>
    </source>
</evidence>
<keyword evidence="9" id="KW-0902">Two-component regulatory system</keyword>
<evidence type="ECO:0000313" key="15">
    <source>
        <dbReference type="Proteomes" id="UP001596039"/>
    </source>
</evidence>
<dbReference type="Pfam" id="PF00512">
    <property type="entry name" value="HisKA"/>
    <property type="match status" value="1"/>
</dbReference>
<dbReference type="Gene3D" id="3.30.565.10">
    <property type="entry name" value="Histidine kinase-like ATPase, C-terminal domain"/>
    <property type="match status" value="1"/>
</dbReference>
<comment type="caution">
    <text evidence="14">The sequence shown here is derived from an EMBL/GenBank/DDBJ whole genome shotgun (WGS) entry which is preliminary data.</text>
</comment>
<evidence type="ECO:0000259" key="13">
    <source>
        <dbReference type="PROSITE" id="PS50885"/>
    </source>
</evidence>
<dbReference type="SMART" id="SM00387">
    <property type="entry name" value="HATPase_c"/>
    <property type="match status" value="1"/>
</dbReference>
<dbReference type="Gene3D" id="1.10.287.130">
    <property type="match status" value="1"/>
</dbReference>
<dbReference type="SUPFAM" id="SSF55874">
    <property type="entry name" value="ATPase domain of HSP90 chaperone/DNA topoisomerase II/histidine kinase"/>
    <property type="match status" value="1"/>
</dbReference>
<evidence type="ECO:0000256" key="2">
    <source>
        <dbReference type="ARBA" id="ARBA00004236"/>
    </source>
</evidence>
<evidence type="ECO:0000259" key="12">
    <source>
        <dbReference type="PROSITE" id="PS50109"/>
    </source>
</evidence>
<keyword evidence="15" id="KW-1185">Reference proteome</keyword>
<feature type="transmembrane region" description="Helical" evidence="11">
    <location>
        <begin position="153"/>
        <end position="172"/>
    </location>
</feature>
<evidence type="ECO:0000256" key="7">
    <source>
        <dbReference type="ARBA" id="ARBA00022777"/>
    </source>
</evidence>
<keyword evidence="4" id="KW-0597">Phosphoprotein</keyword>
<evidence type="ECO:0000256" key="11">
    <source>
        <dbReference type="SAM" id="Phobius"/>
    </source>
</evidence>
<keyword evidence="8 11" id="KW-1133">Transmembrane helix</keyword>
<dbReference type="PANTHER" id="PTHR45436">
    <property type="entry name" value="SENSOR HISTIDINE KINASE YKOH"/>
    <property type="match status" value="1"/>
</dbReference>
<gene>
    <name evidence="14" type="ORF">ACFPJ4_09780</name>
</gene>
<dbReference type="Gene3D" id="6.10.340.10">
    <property type="match status" value="1"/>
</dbReference>
<dbReference type="PROSITE" id="PS50109">
    <property type="entry name" value="HIS_KIN"/>
    <property type="match status" value="1"/>
</dbReference>
<dbReference type="CDD" id="cd00075">
    <property type="entry name" value="HATPase"/>
    <property type="match status" value="1"/>
</dbReference>
<keyword evidence="10 11" id="KW-0472">Membrane</keyword>
<evidence type="ECO:0000256" key="1">
    <source>
        <dbReference type="ARBA" id="ARBA00000085"/>
    </source>
</evidence>
<sequence>MTRGRGISLRTRILAATVAVALIAVLVTAVAALQLVRSVDTSAARDALSAQVARLANAKPAARDAIIGGLSQLDDAGTLVSTVSRGGVVSGSAQVPRRVVVQLLAGHVVSTTVRVGGSSYLLEGRPDAQGGGVVALQDVGTVRAITPTVLGRLLLALAIGFVVAVVAAFFVARVLAGPLVDLAGAAGRMAKGERNVALRPSRIAEVTDLETALGALDQALVHSEGRQREFLLSISHELRTPLTAIRGYAEALGDGVVPPEQVAQVGKTLEAESNRLTAFTNDLLALARLEADDFPLEPSRVDVGGVLAAAAEAWRGAATSGGVAVQSTAASGSLLVTTDAARLRQVVDGLIENALRVSPPGSSVMLAARREGSEVIVEVADGGPGLSADDAAHAFERGLLRERYRDVRPVGTGLGLSIAARLVERMGGRISAGSDRAGGGGSGAASGAVFRISIPG</sequence>
<dbReference type="RefSeq" id="WP_386740219.1">
    <property type="nucleotide sequence ID" value="NZ_JBHSMG010000002.1"/>
</dbReference>
<evidence type="ECO:0000256" key="3">
    <source>
        <dbReference type="ARBA" id="ARBA00012438"/>
    </source>
</evidence>
<dbReference type="Proteomes" id="UP001596039">
    <property type="component" value="Unassembled WGS sequence"/>
</dbReference>
<name>A0ABW0NR13_9MICO</name>
<evidence type="ECO:0000256" key="10">
    <source>
        <dbReference type="ARBA" id="ARBA00023136"/>
    </source>
</evidence>
<accession>A0ABW0NR13</accession>
<dbReference type="InterPro" id="IPR005467">
    <property type="entry name" value="His_kinase_dom"/>
</dbReference>
<dbReference type="PRINTS" id="PR00344">
    <property type="entry name" value="BCTRLSENSOR"/>
</dbReference>
<feature type="domain" description="Histidine kinase" evidence="12">
    <location>
        <begin position="233"/>
        <end position="456"/>
    </location>
</feature>
<evidence type="ECO:0000313" key="14">
    <source>
        <dbReference type="EMBL" id="MFC5502527.1"/>
    </source>
</evidence>
<dbReference type="InterPro" id="IPR036097">
    <property type="entry name" value="HisK_dim/P_sf"/>
</dbReference>
<dbReference type="PROSITE" id="PS50885">
    <property type="entry name" value="HAMP"/>
    <property type="match status" value="1"/>
</dbReference>
<evidence type="ECO:0000256" key="8">
    <source>
        <dbReference type="ARBA" id="ARBA00022989"/>
    </source>
</evidence>
<dbReference type="InterPro" id="IPR036890">
    <property type="entry name" value="HATPase_C_sf"/>
</dbReference>
<dbReference type="PANTHER" id="PTHR45436:SF5">
    <property type="entry name" value="SENSOR HISTIDINE KINASE TRCS"/>
    <property type="match status" value="1"/>
</dbReference>
<keyword evidence="5" id="KW-0808">Transferase</keyword>
<organism evidence="14 15">
    <name type="scientific">Lysinimonas soli</name>
    <dbReference type="NCBI Taxonomy" id="1074233"/>
    <lineage>
        <taxon>Bacteria</taxon>
        <taxon>Bacillati</taxon>
        <taxon>Actinomycetota</taxon>
        <taxon>Actinomycetes</taxon>
        <taxon>Micrococcales</taxon>
        <taxon>Microbacteriaceae</taxon>
        <taxon>Lysinimonas</taxon>
    </lineage>
</organism>
<evidence type="ECO:0000256" key="5">
    <source>
        <dbReference type="ARBA" id="ARBA00022679"/>
    </source>
</evidence>
<dbReference type="InterPro" id="IPR003594">
    <property type="entry name" value="HATPase_dom"/>
</dbReference>
<dbReference type="SMART" id="SM00388">
    <property type="entry name" value="HisKA"/>
    <property type="match status" value="1"/>
</dbReference>
<dbReference type="InterPro" id="IPR004358">
    <property type="entry name" value="Sig_transdc_His_kin-like_C"/>
</dbReference>
<feature type="domain" description="HAMP" evidence="13">
    <location>
        <begin position="173"/>
        <end position="225"/>
    </location>
</feature>
<dbReference type="SUPFAM" id="SSF47384">
    <property type="entry name" value="Homodimeric domain of signal transducing histidine kinase"/>
    <property type="match status" value="1"/>
</dbReference>
<protein>
    <recommendedName>
        <fullName evidence="3">histidine kinase</fullName>
        <ecNumber evidence="3">2.7.13.3</ecNumber>
    </recommendedName>
</protein>
<comment type="subcellular location">
    <subcellularLocation>
        <location evidence="2">Cell membrane</location>
    </subcellularLocation>
</comment>
<keyword evidence="6 11" id="KW-0812">Transmembrane</keyword>
<keyword evidence="7 14" id="KW-0418">Kinase</keyword>
<evidence type="ECO:0000256" key="9">
    <source>
        <dbReference type="ARBA" id="ARBA00023012"/>
    </source>
</evidence>
<proteinExistence type="predicted"/>
<comment type="catalytic activity">
    <reaction evidence="1">
        <text>ATP + protein L-histidine = ADP + protein N-phospho-L-histidine.</text>
        <dbReference type="EC" id="2.7.13.3"/>
    </reaction>
</comment>
<evidence type="ECO:0000256" key="4">
    <source>
        <dbReference type="ARBA" id="ARBA00022553"/>
    </source>
</evidence>
<dbReference type="CDD" id="cd00082">
    <property type="entry name" value="HisKA"/>
    <property type="match status" value="1"/>
</dbReference>
<dbReference type="Pfam" id="PF02518">
    <property type="entry name" value="HATPase_c"/>
    <property type="match status" value="1"/>
</dbReference>
<dbReference type="EMBL" id="JBHSMG010000002">
    <property type="protein sequence ID" value="MFC5502527.1"/>
    <property type="molecule type" value="Genomic_DNA"/>
</dbReference>